<accession>A9KLN1</accession>
<dbReference type="InterPro" id="IPR011701">
    <property type="entry name" value="MFS"/>
</dbReference>
<keyword evidence="2" id="KW-1133">Transmembrane helix</keyword>
<feature type="transmembrane region" description="Helical" evidence="2">
    <location>
        <begin position="147"/>
        <end position="167"/>
    </location>
</feature>
<proteinExistence type="predicted"/>
<dbReference type="KEGG" id="cpy:Cphy_2414"/>
<dbReference type="HOGENOM" id="CLU_063655_0_0_9"/>
<comment type="subcellular location">
    <subcellularLocation>
        <location evidence="1">Cell membrane</location>
        <topology evidence="1">Multi-pass membrane protein</topology>
    </subcellularLocation>
</comment>
<evidence type="ECO:0000256" key="1">
    <source>
        <dbReference type="ARBA" id="ARBA00004651"/>
    </source>
</evidence>
<dbReference type="OrthoDB" id="3186315at2"/>
<evidence type="ECO:0008006" key="5">
    <source>
        <dbReference type="Google" id="ProtNLM"/>
    </source>
</evidence>
<evidence type="ECO:0000256" key="2">
    <source>
        <dbReference type="SAM" id="Phobius"/>
    </source>
</evidence>
<dbReference type="Proteomes" id="UP000000370">
    <property type="component" value="Chromosome"/>
</dbReference>
<feature type="transmembrane region" description="Helical" evidence="2">
    <location>
        <begin position="231"/>
        <end position="251"/>
    </location>
</feature>
<organism evidence="3 4">
    <name type="scientific">Lachnoclostridium phytofermentans (strain ATCC 700394 / DSM 18823 / ISDg)</name>
    <name type="common">Clostridium phytofermentans</name>
    <dbReference type="NCBI Taxonomy" id="357809"/>
    <lineage>
        <taxon>Bacteria</taxon>
        <taxon>Bacillati</taxon>
        <taxon>Bacillota</taxon>
        <taxon>Clostridia</taxon>
        <taxon>Lachnospirales</taxon>
        <taxon>Lachnospiraceae</taxon>
    </lineage>
</organism>
<dbReference type="GO" id="GO:0022857">
    <property type="term" value="F:transmembrane transporter activity"/>
    <property type="evidence" value="ECO:0007669"/>
    <property type="project" value="InterPro"/>
</dbReference>
<dbReference type="EMBL" id="CP000885">
    <property type="protein sequence ID" value="ABX42775.1"/>
    <property type="molecule type" value="Genomic_DNA"/>
</dbReference>
<sequence>MKKVLYKLIRSVHIFSFAHFVIDFACAYIVFHTLSLDRMWWLSILVYNFCAFALQMPIGLLADKLNRNVTVVLLGFAFVIASYLPFIPFLLLAILAGTGNALFHIGGGIEVMNASKGRASTLGIFVSPGAFGIYFGGMLGREKSIPIYWVLGVLIILSFIILLHNAIKRNTFVTENPPVDFDFVLPNNRGEEGDNHNEFYKGLLMIVGLMIVVGLRSYMGIALTFPWKSTYAFGILYICGVVFGKAFGGIFSDTFGRKNTITISLLFAAIFFSMAQHPLFGVMAIFLFNMTMPITLHIISQILPNAKGFAFGILTFALFLGYLPYYLNKIPITHVGIASIITVVSLLILLCYCKGEKNVS</sequence>
<dbReference type="GO" id="GO:0005886">
    <property type="term" value="C:plasma membrane"/>
    <property type="evidence" value="ECO:0007669"/>
    <property type="project" value="UniProtKB-SubCell"/>
</dbReference>
<evidence type="ECO:0000313" key="4">
    <source>
        <dbReference type="Proteomes" id="UP000000370"/>
    </source>
</evidence>
<keyword evidence="4" id="KW-1185">Reference proteome</keyword>
<feature type="transmembrane region" description="Helical" evidence="2">
    <location>
        <begin position="12"/>
        <end position="34"/>
    </location>
</feature>
<dbReference type="Pfam" id="PF07690">
    <property type="entry name" value="MFS_1"/>
    <property type="match status" value="1"/>
</dbReference>
<dbReference type="Gene3D" id="1.20.1250.20">
    <property type="entry name" value="MFS general substrate transporter like domains"/>
    <property type="match status" value="1"/>
</dbReference>
<dbReference type="STRING" id="357809.Cphy_2414"/>
<feature type="transmembrane region" description="Helical" evidence="2">
    <location>
        <begin position="199"/>
        <end position="219"/>
    </location>
</feature>
<feature type="transmembrane region" description="Helical" evidence="2">
    <location>
        <begin position="333"/>
        <end position="353"/>
    </location>
</feature>
<protein>
    <recommendedName>
        <fullName evidence="5">Major facilitator superfamily MFS_1</fullName>
    </recommendedName>
</protein>
<dbReference type="eggNOG" id="ENOG50326YM">
    <property type="taxonomic scope" value="Bacteria"/>
</dbReference>
<dbReference type="RefSeq" id="WP_012200429.1">
    <property type="nucleotide sequence ID" value="NC_010001.1"/>
</dbReference>
<feature type="transmembrane region" description="Helical" evidence="2">
    <location>
        <begin position="309"/>
        <end position="327"/>
    </location>
</feature>
<dbReference type="SUPFAM" id="SSF103473">
    <property type="entry name" value="MFS general substrate transporter"/>
    <property type="match status" value="1"/>
</dbReference>
<dbReference type="AlphaFoldDB" id="A9KLN1"/>
<keyword evidence="2" id="KW-0472">Membrane</keyword>
<keyword evidence="2" id="KW-0812">Transmembrane</keyword>
<feature type="transmembrane region" description="Helical" evidence="2">
    <location>
        <begin position="263"/>
        <end position="288"/>
    </location>
</feature>
<name>A9KLN1_LACP7</name>
<dbReference type="InterPro" id="IPR036259">
    <property type="entry name" value="MFS_trans_sf"/>
</dbReference>
<gene>
    <name evidence="3" type="ordered locus">Cphy_2414</name>
</gene>
<feature type="transmembrane region" description="Helical" evidence="2">
    <location>
        <begin position="40"/>
        <end position="62"/>
    </location>
</feature>
<feature type="transmembrane region" description="Helical" evidence="2">
    <location>
        <begin position="69"/>
        <end position="97"/>
    </location>
</feature>
<reference evidence="4" key="1">
    <citation type="submission" date="2007-11" db="EMBL/GenBank/DDBJ databases">
        <title>Complete genome sequence of Clostridium phytofermentans ISDg.</title>
        <authorList>
            <person name="Leschine S.B."/>
            <person name="Warnick T.A."/>
            <person name="Blanchard J.L."/>
            <person name="Schnell D.J."/>
            <person name="Petit E.L."/>
            <person name="LaTouf W.G."/>
            <person name="Copeland A."/>
            <person name="Lucas S."/>
            <person name="Lapidus A."/>
            <person name="Barry K."/>
            <person name="Glavina del Rio T."/>
            <person name="Dalin E."/>
            <person name="Tice H."/>
            <person name="Pitluck S."/>
            <person name="Kiss H."/>
            <person name="Brettin T."/>
            <person name="Bruce D."/>
            <person name="Detter J.C."/>
            <person name="Han C."/>
            <person name="Kuske C."/>
            <person name="Schmutz J."/>
            <person name="Larimer F."/>
            <person name="Land M."/>
            <person name="Hauser L."/>
            <person name="Kyrpides N."/>
            <person name="Kim E.A."/>
            <person name="Richardson P."/>
        </authorList>
    </citation>
    <scope>NUCLEOTIDE SEQUENCE [LARGE SCALE GENOMIC DNA]</scope>
    <source>
        <strain evidence="4">ATCC 700394 / DSM 18823 / ISDg</strain>
    </source>
</reference>
<feature type="transmembrane region" description="Helical" evidence="2">
    <location>
        <begin position="117"/>
        <end position="135"/>
    </location>
</feature>
<evidence type="ECO:0000313" key="3">
    <source>
        <dbReference type="EMBL" id="ABX42775.1"/>
    </source>
</evidence>